<feature type="region of interest" description="Disordered" evidence="5">
    <location>
        <begin position="222"/>
        <end position="258"/>
    </location>
</feature>
<dbReference type="Gene3D" id="2.30.110.10">
    <property type="entry name" value="Electron Transport, Fmn-binding Protein, Chain A"/>
    <property type="match status" value="2"/>
</dbReference>
<dbReference type="EMBL" id="JH711575">
    <property type="protein sequence ID" value="EIW83869.1"/>
    <property type="molecule type" value="Genomic_DNA"/>
</dbReference>
<dbReference type="RefSeq" id="XP_007765732.1">
    <property type="nucleotide sequence ID" value="XM_007767542.1"/>
</dbReference>
<evidence type="ECO:0000256" key="2">
    <source>
        <dbReference type="ARBA" id="ARBA00022630"/>
    </source>
</evidence>
<reference evidence="7" key="1">
    <citation type="journal article" date="2012" name="Science">
        <title>The Paleozoic origin of enzymatic lignin decomposition reconstructed from 31 fungal genomes.</title>
        <authorList>
            <person name="Floudas D."/>
            <person name="Binder M."/>
            <person name="Riley R."/>
            <person name="Barry K."/>
            <person name="Blanchette R.A."/>
            <person name="Henrissat B."/>
            <person name="Martinez A.T."/>
            <person name="Otillar R."/>
            <person name="Spatafora J.W."/>
            <person name="Yadav J.S."/>
            <person name="Aerts A."/>
            <person name="Benoit I."/>
            <person name="Boyd A."/>
            <person name="Carlson A."/>
            <person name="Copeland A."/>
            <person name="Coutinho P.M."/>
            <person name="de Vries R.P."/>
            <person name="Ferreira P."/>
            <person name="Findley K."/>
            <person name="Foster B."/>
            <person name="Gaskell J."/>
            <person name="Glotzer D."/>
            <person name="Gorecki P."/>
            <person name="Heitman J."/>
            <person name="Hesse C."/>
            <person name="Hori C."/>
            <person name="Igarashi K."/>
            <person name="Jurgens J.A."/>
            <person name="Kallen N."/>
            <person name="Kersten P."/>
            <person name="Kohler A."/>
            <person name="Kuees U."/>
            <person name="Kumar T.K.A."/>
            <person name="Kuo A."/>
            <person name="LaButti K."/>
            <person name="Larrondo L.F."/>
            <person name="Lindquist E."/>
            <person name="Ling A."/>
            <person name="Lombard V."/>
            <person name="Lucas S."/>
            <person name="Lundell T."/>
            <person name="Martin R."/>
            <person name="McLaughlin D.J."/>
            <person name="Morgenstern I."/>
            <person name="Morin E."/>
            <person name="Murat C."/>
            <person name="Nagy L.G."/>
            <person name="Nolan M."/>
            <person name="Ohm R.A."/>
            <person name="Patyshakuliyeva A."/>
            <person name="Rokas A."/>
            <person name="Ruiz-Duenas F.J."/>
            <person name="Sabat G."/>
            <person name="Salamov A."/>
            <person name="Samejima M."/>
            <person name="Schmutz J."/>
            <person name="Slot J.C."/>
            <person name="St John F."/>
            <person name="Stenlid J."/>
            <person name="Sun H."/>
            <person name="Sun S."/>
            <person name="Syed K."/>
            <person name="Tsang A."/>
            <person name="Wiebenga A."/>
            <person name="Young D."/>
            <person name="Pisabarro A."/>
            <person name="Eastwood D.C."/>
            <person name="Martin F."/>
            <person name="Cullen D."/>
            <person name="Grigoriev I.V."/>
            <person name="Hibbett D.S."/>
        </authorList>
    </citation>
    <scope>NUCLEOTIDE SEQUENCE [LARGE SCALE GENOMIC DNA]</scope>
    <source>
        <strain evidence="7">RWD-64-598 SS2</strain>
    </source>
</reference>
<dbReference type="GeneID" id="19204864"/>
<feature type="compositionally biased region" description="Basic and acidic residues" evidence="5">
    <location>
        <begin position="222"/>
        <end position="235"/>
    </location>
</feature>
<proteinExistence type="inferred from homology"/>
<dbReference type="InterPro" id="IPR012349">
    <property type="entry name" value="Split_barrel_FMN-bd"/>
</dbReference>
<name>A0A5M3MXH8_CONPW</name>
<dbReference type="SUPFAM" id="SSF50475">
    <property type="entry name" value="FMN-binding split barrel"/>
    <property type="match status" value="1"/>
</dbReference>
<comment type="cofactor">
    <cofactor evidence="1">
        <name>FMN</name>
        <dbReference type="ChEBI" id="CHEBI:58210"/>
    </cofactor>
</comment>
<evidence type="ECO:0000313" key="6">
    <source>
        <dbReference type="EMBL" id="EIW83869.1"/>
    </source>
</evidence>
<dbReference type="OrthoDB" id="298012at2759"/>
<keyword evidence="2" id="KW-0285">Flavoprotein</keyword>
<keyword evidence="3" id="KW-0288">FMN</keyword>
<dbReference type="PANTHER" id="PTHR33798">
    <property type="entry name" value="FLAVOPROTEIN OXYGENASE"/>
    <property type="match status" value="1"/>
</dbReference>
<evidence type="ECO:0000256" key="4">
    <source>
        <dbReference type="ARBA" id="ARBA00038054"/>
    </source>
</evidence>
<comment type="caution">
    <text evidence="6">The sequence shown here is derived from an EMBL/GenBank/DDBJ whole genome shotgun (WGS) entry which is preliminary data.</text>
</comment>
<dbReference type="Proteomes" id="UP000053558">
    <property type="component" value="Unassembled WGS sequence"/>
</dbReference>
<organism evidence="6 7">
    <name type="scientific">Coniophora puteana (strain RWD-64-598)</name>
    <name type="common">Brown rot fungus</name>
    <dbReference type="NCBI Taxonomy" id="741705"/>
    <lineage>
        <taxon>Eukaryota</taxon>
        <taxon>Fungi</taxon>
        <taxon>Dikarya</taxon>
        <taxon>Basidiomycota</taxon>
        <taxon>Agaricomycotina</taxon>
        <taxon>Agaricomycetes</taxon>
        <taxon>Agaricomycetidae</taxon>
        <taxon>Boletales</taxon>
        <taxon>Coniophorineae</taxon>
        <taxon>Coniophoraceae</taxon>
        <taxon>Coniophora</taxon>
    </lineage>
</organism>
<gene>
    <name evidence="6" type="ORF">CONPUDRAFT_163137</name>
</gene>
<dbReference type="KEGG" id="cput:CONPUDRAFT_163137"/>
<accession>A0A5M3MXH8</accession>
<sequence>MEEANKIMPPFNRDKMPQFTRMPNPAFTWEKDEWTAIDSKKEDPQRMYKIMIGGVCPRPIAFISTRDENGVDNISPYSGFTVNIVSEPFLEQVNASAVDAPFGFSEWELCRLIKAPTVWADAPRVKESAFSMECELYKEIEIIHPTTKKHTATTYMALVKHVHVRNDMWNERGNIELTRLRPVSRSGDISFTRTGDGLRVLRPQSAKEEGNVRTFMQKLKEEGGVDVSEHGRTEVHGTGGHMTGWEHTEGGPCEQRPC</sequence>
<dbReference type="PANTHER" id="PTHR33798:SF5">
    <property type="entry name" value="FLAVIN REDUCTASE LIKE DOMAIN-CONTAINING PROTEIN"/>
    <property type="match status" value="1"/>
</dbReference>
<evidence type="ECO:0000256" key="1">
    <source>
        <dbReference type="ARBA" id="ARBA00001917"/>
    </source>
</evidence>
<evidence type="ECO:0000256" key="3">
    <source>
        <dbReference type="ARBA" id="ARBA00022643"/>
    </source>
</evidence>
<keyword evidence="7" id="KW-1185">Reference proteome</keyword>
<comment type="similarity">
    <text evidence="4">Belongs to the flavoredoxin family.</text>
</comment>
<evidence type="ECO:0000313" key="7">
    <source>
        <dbReference type="Proteomes" id="UP000053558"/>
    </source>
</evidence>
<dbReference type="AlphaFoldDB" id="A0A5M3MXH8"/>
<evidence type="ECO:0000256" key="5">
    <source>
        <dbReference type="SAM" id="MobiDB-lite"/>
    </source>
</evidence>
<protein>
    <submittedName>
        <fullName evidence="6">Uncharacterized protein</fullName>
    </submittedName>
</protein>
<dbReference type="OMA" id="GNLIICE"/>